<feature type="region of interest" description="Disordered" evidence="1">
    <location>
        <begin position="1"/>
        <end position="22"/>
    </location>
</feature>
<organism evidence="2">
    <name type="scientific">marine metagenome</name>
    <dbReference type="NCBI Taxonomy" id="408172"/>
    <lineage>
        <taxon>unclassified sequences</taxon>
        <taxon>metagenomes</taxon>
        <taxon>ecological metagenomes</taxon>
    </lineage>
</organism>
<evidence type="ECO:0000256" key="1">
    <source>
        <dbReference type="SAM" id="MobiDB-lite"/>
    </source>
</evidence>
<sequence>MSIQQENPQTEEHEFPWANKSFSKRMLQEHLNNLH</sequence>
<protein>
    <submittedName>
        <fullName evidence="2">Uncharacterized protein</fullName>
    </submittedName>
</protein>
<gene>
    <name evidence="2" type="ORF">METZ01_LOCUS110195</name>
</gene>
<accession>A0A381WYL0</accession>
<evidence type="ECO:0000313" key="2">
    <source>
        <dbReference type="EMBL" id="SVA57341.1"/>
    </source>
</evidence>
<name>A0A381WYL0_9ZZZZ</name>
<proteinExistence type="predicted"/>
<dbReference type="AlphaFoldDB" id="A0A381WYL0"/>
<dbReference type="EMBL" id="UINC01013239">
    <property type="protein sequence ID" value="SVA57341.1"/>
    <property type="molecule type" value="Genomic_DNA"/>
</dbReference>
<feature type="non-terminal residue" evidence="2">
    <location>
        <position position="35"/>
    </location>
</feature>
<reference evidence="2" key="1">
    <citation type="submission" date="2018-05" db="EMBL/GenBank/DDBJ databases">
        <authorList>
            <person name="Lanie J.A."/>
            <person name="Ng W.-L."/>
            <person name="Kazmierczak K.M."/>
            <person name="Andrzejewski T.M."/>
            <person name="Davidsen T.M."/>
            <person name="Wayne K.J."/>
            <person name="Tettelin H."/>
            <person name="Glass J.I."/>
            <person name="Rusch D."/>
            <person name="Podicherti R."/>
            <person name="Tsui H.-C.T."/>
            <person name="Winkler M.E."/>
        </authorList>
    </citation>
    <scope>NUCLEOTIDE SEQUENCE</scope>
</reference>